<dbReference type="GeneID" id="36320785"/>
<gene>
    <name evidence="3" type="ORF">AAJ76_500016965</name>
</gene>
<dbReference type="OrthoDB" id="639027at2759"/>
<dbReference type="GO" id="GO:0003723">
    <property type="term" value="F:RNA binding"/>
    <property type="evidence" value="ECO:0007669"/>
    <property type="project" value="UniProtKB-UniRule"/>
</dbReference>
<feature type="domain" description="RRM" evidence="2">
    <location>
        <begin position="90"/>
        <end position="170"/>
    </location>
</feature>
<dbReference type="InterPro" id="IPR035979">
    <property type="entry name" value="RBD_domain_sf"/>
</dbReference>
<keyword evidence="1" id="KW-0694">RNA-binding</keyword>
<dbReference type="Proteomes" id="UP000034350">
    <property type="component" value="Unassembled WGS sequence"/>
</dbReference>
<accession>A0A0F9ZFN6</accession>
<evidence type="ECO:0000313" key="4">
    <source>
        <dbReference type="Proteomes" id="UP000034350"/>
    </source>
</evidence>
<dbReference type="PROSITE" id="PS50102">
    <property type="entry name" value="RRM"/>
    <property type="match status" value="1"/>
</dbReference>
<organism evidence="3 4">
    <name type="scientific">Vairimorpha ceranae</name>
    <dbReference type="NCBI Taxonomy" id="40302"/>
    <lineage>
        <taxon>Eukaryota</taxon>
        <taxon>Fungi</taxon>
        <taxon>Fungi incertae sedis</taxon>
        <taxon>Microsporidia</taxon>
        <taxon>Nosematidae</taxon>
        <taxon>Vairimorpha</taxon>
    </lineage>
</organism>
<dbReference type="VEuPathDB" id="MicrosporidiaDB:G9O61_00g003390"/>
<dbReference type="InterPro" id="IPR012677">
    <property type="entry name" value="Nucleotide-bd_a/b_plait_sf"/>
</dbReference>
<dbReference type="InterPro" id="IPR000504">
    <property type="entry name" value="RRM_dom"/>
</dbReference>
<dbReference type="Gene3D" id="3.30.70.330">
    <property type="match status" value="1"/>
</dbReference>
<protein>
    <submittedName>
        <fullName evidence="3">Rrm motif-containing protein</fullName>
    </submittedName>
</protein>
<dbReference type="SUPFAM" id="SSF54928">
    <property type="entry name" value="RNA-binding domain, RBD"/>
    <property type="match status" value="1"/>
</dbReference>
<dbReference type="EMBL" id="JPQZ01000005">
    <property type="protein sequence ID" value="KKO76209.1"/>
    <property type="molecule type" value="Genomic_DNA"/>
</dbReference>
<sequence length="172" mass="19825">MEIYKYNENKAEINRRKLLKPFGNTKQITITDKVTNFPFTRCTNEKIEIKTPVEQDFVAYVPNISIKPKEQTSSSTAYVPPVSHVSSDVISVKISNYDINIKKDELYKIICRHTNVKFGKFHMVFDRETGISRGYCFVSVNSKEEANQLLNDLKVVIIDNLRLCVELAKNKT</sequence>
<comment type="caution">
    <text evidence="3">The sequence shown here is derived from an EMBL/GenBank/DDBJ whole genome shotgun (WGS) entry which is preliminary data.</text>
</comment>
<proteinExistence type="predicted"/>
<reference evidence="3 4" key="1">
    <citation type="journal article" date="2015" name="Environ. Microbiol.">
        <title>Genome analyses suggest the presence of polyploidy and recent human-driven expansions in eight global populations of the honeybee pathogen Nosema ceranae.</title>
        <authorList>
            <person name="Pelin A."/>
            <person name="Selman M."/>
            <person name="Aris-Brosou S."/>
            <person name="Farinelli L."/>
            <person name="Corradi N."/>
        </authorList>
    </citation>
    <scope>NUCLEOTIDE SEQUENCE [LARGE SCALE GENOMIC DNA]</scope>
    <source>
        <strain evidence="3 4">PA08 1199</strain>
    </source>
</reference>
<evidence type="ECO:0000259" key="2">
    <source>
        <dbReference type="PROSITE" id="PS50102"/>
    </source>
</evidence>
<dbReference type="VEuPathDB" id="MicrosporidiaDB:NCER_100280"/>
<keyword evidence="4" id="KW-1185">Reference proteome</keyword>
<dbReference type="RefSeq" id="XP_024331951.1">
    <property type="nucleotide sequence ID" value="XM_024475838.1"/>
</dbReference>
<evidence type="ECO:0000313" key="3">
    <source>
        <dbReference type="EMBL" id="KKO76209.1"/>
    </source>
</evidence>
<evidence type="ECO:0000256" key="1">
    <source>
        <dbReference type="PROSITE-ProRule" id="PRU00176"/>
    </source>
</evidence>
<dbReference type="AlphaFoldDB" id="A0A0F9ZFN6"/>
<name>A0A0F9ZFN6_9MICR</name>
<dbReference type="VEuPathDB" id="MicrosporidiaDB:AAJ76_500016965"/>